<dbReference type="RefSeq" id="WP_379924597.1">
    <property type="nucleotide sequence ID" value="NZ_JBHTJI010000001.1"/>
</dbReference>
<accession>A0ABW3JF37</accession>
<evidence type="ECO:0000313" key="1">
    <source>
        <dbReference type="EMBL" id="MFD0989022.1"/>
    </source>
</evidence>
<dbReference type="SUPFAM" id="SSF117281">
    <property type="entry name" value="Kelch motif"/>
    <property type="match status" value="1"/>
</dbReference>
<keyword evidence="2" id="KW-1185">Reference proteome</keyword>
<dbReference type="PANTHER" id="PTHR45632">
    <property type="entry name" value="LD33804P"/>
    <property type="match status" value="1"/>
</dbReference>
<comment type="caution">
    <text evidence="1">The sequence shown here is derived from an EMBL/GenBank/DDBJ whole genome shotgun (WGS) entry which is preliminary data.</text>
</comment>
<dbReference type="Proteomes" id="UP001597061">
    <property type="component" value="Unassembled WGS sequence"/>
</dbReference>
<protein>
    <submittedName>
        <fullName evidence="1">Kelch repeat-containing protein</fullName>
    </submittedName>
</protein>
<dbReference type="PROSITE" id="PS51257">
    <property type="entry name" value="PROKAR_LIPOPROTEIN"/>
    <property type="match status" value="1"/>
</dbReference>
<dbReference type="Gene3D" id="2.120.10.80">
    <property type="entry name" value="Kelch-type beta propeller"/>
    <property type="match status" value="2"/>
</dbReference>
<gene>
    <name evidence="1" type="ORF">ACFQ1R_02830</name>
</gene>
<evidence type="ECO:0000313" key="2">
    <source>
        <dbReference type="Proteomes" id="UP001597061"/>
    </source>
</evidence>
<dbReference type="InterPro" id="IPR015915">
    <property type="entry name" value="Kelch-typ_b-propeller"/>
</dbReference>
<name>A0ABW3JF37_9FLAO</name>
<proteinExistence type="predicted"/>
<organism evidence="1 2">
    <name type="scientific">Mariniflexile jejuense</name>
    <dbReference type="NCBI Taxonomy" id="1173582"/>
    <lineage>
        <taxon>Bacteria</taxon>
        <taxon>Pseudomonadati</taxon>
        <taxon>Bacteroidota</taxon>
        <taxon>Flavobacteriia</taxon>
        <taxon>Flavobacteriales</taxon>
        <taxon>Flavobacteriaceae</taxon>
        <taxon>Mariniflexile</taxon>
    </lineage>
</organism>
<reference evidence="2" key="1">
    <citation type="journal article" date="2019" name="Int. J. Syst. Evol. Microbiol.">
        <title>The Global Catalogue of Microorganisms (GCM) 10K type strain sequencing project: providing services to taxonomists for standard genome sequencing and annotation.</title>
        <authorList>
            <consortium name="The Broad Institute Genomics Platform"/>
            <consortium name="The Broad Institute Genome Sequencing Center for Infectious Disease"/>
            <person name="Wu L."/>
            <person name="Ma J."/>
        </authorList>
    </citation>
    <scope>NUCLEOTIDE SEQUENCE [LARGE SCALE GENOMIC DNA]</scope>
    <source>
        <strain evidence="2">CCUG 62414</strain>
    </source>
</reference>
<dbReference type="EMBL" id="JBHTJI010000001">
    <property type="protein sequence ID" value="MFD0989022.1"/>
    <property type="molecule type" value="Genomic_DNA"/>
</dbReference>
<sequence>MKNNKTSFIAILIISINTITFLSCSSDDSSEDRGNWQERSVFDGTPRSNAISFTIGDFGYMGTGYNGDDYLNDFWQYNIEGNYWVQKADFPGVGRSSASGFAIDDKGYVGVGYDGDDELGDFWEYNPNTNIWTQKANFGGGVRRAAVEFGVNGMGYIGTGNDGDNDKKDFWKYNPQTDVWSELVGFGGEKRIDATTFVINNKVYLGTGVSNGLYKVDFWEFDPTTEVWTRKKDLDEEDDYIITRSNAVGFSINGLGYISTGYYGGAIGTTWEYNPLLDTWEEITALEATVRQDAVAFSNGSRGYVLMGRTGSLYLDDIYELYPQDDYDDED</sequence>